<dbReference type="PANTHER" id="PTHR34389">
    <property type="entry name" value="L-RHAMNOSE MUTAROTASE"/>
    <property type="match status" value="1"/>
</dbReference>
<dbReference type="AlphaFoldDB" id="A0A8H9YZE5"/>
<dbReference type="InterPro" id="IPR013448">
    <property type="entry name" value="L-rhamnose_mutarotase"/>
</dbReference>
<dbReference type="RefSeq" id="WP_175403029.1">
    <property type="nucleotide sequence ID" value="NZ_CP077084.1"/>
</dbReference>
<dbReference type="SUPFAM" id="SSF54909">
    <property type="entry name" value="Dimeric alpha+beta barrel"/>
    <property type="match status" value="1"/>
</dbReference>
<evidence type="ECO:0000313" key="9">
    <source>
        <dbReference type="Proteomes" id="UP000615613"/>
    </source>
</evidence>
<name>A0A8H9YZE5_9PSED</name>
<dbReference type="HAMAP" id="MF_01663">
    <property type="entry name" value="L_rham_rotase"/>
    <property type="match status" value="1"/>
</dbReference>
<dbReference type="InterPro" id="IPR011008">
    <property type="entry name" value="Dimeric_a/b-barrel"/>
</dbReference>
<accession>A0A8H9YZE5</accession>
<keyword evidence="2 5" id="KW-0413">Isomerase</keyword>
<evidence type="ECO:0000313" key="8">
    <source>
        <dbReference type="EMBL" id="QXH81145.1"/>
    </source>
</evidence>
<comment type="pathway">
    <text evidence="5">Carbohydrate metabolism; L-rhamnose metabolism.</text>
</comment>
<organism evidence="7">
    <name type="scientific">Pseudomonas tritici</name>
    <dbReference type="NCBI Taxonomy" id="2745518"/>
    <lineage>
        <taxon>Bacteria</taxon>
        <taxon>Pseudomonadati</taxon>
        <taxon>Pseudomonadota</taxon>
        <taxon>Gammaproteobacteria</taxon>
        <taxon>Pseudomonadales</taxon>
        <taxon>Pseudomonadaceae</taxon>
        <taxon>Pseudomonas</taxon>
    </lineage>
</organism>
<keyword evidence="3 5" id="KW-0119">Carbohydrate metabolism</keyword>
<dbReference type="GO" id="GO:0005737">
    <property type="term" value="C:cytoplasm"/>
    <property type="evidence" value="ECO:0007669"/>
    <property type="project" value="UniProtKB-SubCell"/>
</dbReference>
<keyword evidence="9" id="KW-1185">Reference proteome</keyword>
<dbReference type="Gene3D" id="3.30.70.100">
    <property type="match status" value="1"/>
</dbReference>
<comment type="catalytic activity">
    <reaction evidence="5">
        <text>alpha-L-rhamnose = beta-L-rhamnose</text>
        <dbReference type="Rhea" id="RHEA:25584"/>
        <dbReference type="ChEBI" id="CHEBI:27586"/>
        <dbReference type="ChEBI" id="CHEBI:27907"/>
        <dbReference type="EC" id="5.1.3.32"/>
    </reaction>
</comment>
<dbReference type="KEGG" id="ptrt:HU722_0013885"/>
<comment type="subcellular location">
    <subcellularLocation>
        <location evidence="5">Cytoplasm</location>
    </subcellularLocation>
</comment>
<protein>
    <recommendedName>
        <fullName evidence="5 6">L-rhamnose mutarotase</fullName>
        <ecNumber evidence="5 6">5.1.3.32</ecNumber>
    </recommendedName>
    <alternativeName>
        <fullName evidence="5">Rhamnose 1-epimerase</fullName>
    </alternativeName>
    <alternativeName>
        <fullName evidence="5">Type-3 mutarotase</fullName>
    </alternativeName>
</protein>
<evidence type="ECO:0000256" key="4">
    <source>
        <dbReference type="ARBA" id="ARBA00023308"/>
    </source>
</evidence>
<evidence type="ECO:0000256" key="2">
    <source>
        <dbReference type="ARBA" id="ARBA00023235"/>
    </source>
</evidence>
<dbReference type="UniPathway" id="UPA00125"/>
<dbReference type="InterPro" id="IPR008000">
    <property type="entry name" value="Rham/fucose_mutarotase"/>
</dbReference>
<dbReference type="EMBL" id="CP077084">
    <property type="protein sequence ID" value="QXH81145.1"/>
    <property type="molecule type" value="Genomic_DNA"/>
</dbReference>
<feature type="binding site" evidence="5">
    <location>
        <position position="18"/>
    </location>
    <ligand>
        <name>substrate</name>
    </ligand>
</feature>
<dbReference type="EC" id="5.1.3.32" evidence="5 6"/>
<evidence type="ECO:0000256" key="1">
    <source>
        <dbReference type="ARBA" id="ARBA00022490"/>
    </source>
</evidence>
<dbReference type="GO" id="GO:0019301">
    <property type="term" value="P:rhamnose catabolic process"/>
    <property type="evidence" value="ECO:0007669"/>
    <property type="project" value="UniProtKB-UniRule"/>
</dbReference>
<comment type="function">
    <text evidence="5">Involved in the anomeric conversion of L-rhamnose.</text>
</comment>
<gene>
    <name evidence="5 7" type="primary">rhaM</name>
    <name evidence="8" type="ORF">HU722_0013885</name>
    <name evidence="7" type="ORF">HU722_34730</name>
</gene>
<reference evidence="8" key="2">
    <citation type="submission" date="2021-06" db="EMBL/GenBank/DDBJ databases">
        <title>Updating the genus Pseudomonas: Description of 43 new species and partition of the Pseudomonas putida group.</title>
        <authorList>
            <person name="Girard L."/>
            <person name="Lood C."/>
            <person name="Vandamme P."/>
            <person name="Rokni-Zadeh H."/>
            <person name="van Noort V."/>
            <person name="Hofte M."/>
            <person name="Lavigne R."/>
            <person name="De Mot R."/>
        </authorList>
    </citation>
    <scope>NUCLEOTIDE SEQUENCE</scope>
    <source>
        <strain evidence="8">SWRI145</strain>
    </source>
</reference>
<evidence type="ECO:0000256" key="6">
    <source>
        <dbReference type="NCBIfam" id="TIGR02625"/>
    </source>
</evidence>
<feature type="binding site" evidence="5">
    <location>
        <begin position="76"/>
        <end position="77"/>
    </location>
    <ligand>
        <name>substrate</name>
    </ligand>
</feature>
<keyword evidence="1 5" id="KW-0963">Cytoplasm</keyword>
<evidence type="ECO:0000256" key="5">
    <source>
        <dbReference type="HAMAP-Rule" id="MF_01663"/>
    </source>
</evidence>
<proteinExistence type="inferred from homology"/>
<dbReference type="Pfam" id="PF05336">
    <property type="entry name" value="rhaM"/>
    <property type="match status" value="1"/>
</dbReference>
<evidence type="ECO:0000256" key="3">
    <source>
        <dbReference type="ARBA" id="ARBA00023277"/>
    </source>
</evidence>
<feature type="binding site" evidence="5">
    <location>
        <position position="41"/>
    </location>
    <ligand>
        <name>substrate</name>
    </ligand>
</feature>
<keyword evidence="4 5" id="KW-0684">Rhamnose metabolism</keyword>
<comment type="similarity">
    <text evidence="5">Belongs to the rhamnose mutarotase family.</text>
</comment>
<sequence length="106" mass="12236">MQTRAFRMNLNPGQAAEYRRRHDEIWPELAQALLEAGVVDYRIFLDEPANALFATLTHEDVHGLDELPGTALMQRWWNYMQDIMPSHADASPISVDLLPMFELTRP</sequence>
<comment type="subunit">
    <text evidence="5">Homodimer.</text>
</comment>
<dbReference type="Proteomes" id="UP000615613">
    <property type="component" value="Chromosome"/>
</dbReference>
<dbReference type="PANTHER" id="PTHR34389:SF2">
    <property type="entry name" value="L-RHAMNOSE MUTAROTASE"/>
    <property type="match status" value="1"/>
</dbReference>
<dbReference type="NCBIfam" id="TIGR02625">
    <property type="entry name" value="YiiL_rotase"/>
    <property type="match status" value="1"/>
</dbReference>
<evidence type="ECO:0000313" key="7">
    <source>
        <dbReference type="EMBL" id="MBC3296697.1"/>
    </source>
</evidence>
<dbReference type="EMBL" id="JABWQF010000028">
    <property type="protein sequence ID" value="MBC3296697.1"/>
    <property type="molecule type" value="Genomic_DNA"/>
</dbReference>
<feature type="active site" description="Proton donor" evidence="5">
    <location>
        <position position="22"/>
    </location>
</feature>
<reference evidence="7" key="1">
    <citation type="journal article" date="2020" name="Microorganisms">
        <title>Reliable Identification of Environmental Pseudomonas Isolates Using the rpoD Gene.</title>
        <authorList>
            <consortium name="The Broad Institute Genome Sequencing Platform"/>
            <person name="Girard L."/>
            <person name="Lood C."/>
            <person name="Rokni-Zadeh H."/>
            <person name="van Noort V."/>
            <person name="Lavigne R."/>
            <person name="De Mot R."/>
        </authorList>
    </citation>
    <scope>NUCLEOTIDE SEQUENCE [LARGE SCALE GENOMIC DNA]</scope>
    <source>
        <strain evidence="7">SWRI145</strain>
    </source>
</reference>
<dbReference type="GO" id="GO:0062192">
    <property type="term" value="F:L-rhamnose mutarotase activity"/>
    <property type="evidence" value="ECO:0007669"/>
    <property type="project" value="UniProtKB-UniRule"/>
</dbReference>